<feature type="transmembrane region" description="Helical" evidence="10">
    <location>
        <begin position="21"/>
        <end position="39"/>
    </location>
</feature>
<evidence type="ECO:0000256" key="1">
    <source>
        <dbReference type="ARBA" id="ARBA00022448"/>
    </source>
</evidence>
<keyword evidence="8 10" id="KW-1133">Transmembrane helix</keyword>
<dbReference type="RefSeq" id="WP_075585511.1">
    <property type="nucleotide sequence ID" value="NZ_MSYM01000007.1"/>
</dbReference>
<feature type="modified residue" description="FMN phosphoryl threonine" evidence="10">
    <location>
        <position position="185"/>
    </location>
</feature>
<dbReference type="STRING" id="81479.RA876_18880"/>
<feature type="transmembrane region" description="Helical" evidence="10">
    <location>
        <begin position="206"/>
        <end position="227"/>
    </location>
</feature>
<keyword evidence="1 10" id="KW-0813">Transport</keyword>
<keyword evidence="5 10" id="KW-0812">Transmembrane</keyword>
<dbReference type="PANTHER" id="PTHR30578:SF0">
    <property type="entry name" value="ION-TRANSLOCATING OXIDOREDUCTASE COMPLEX SUBUNIT D"/>
    <property type="match status" value="1"/>
</dbReference>
<keyword evidence="2 10" id="KW-0597">Phosphoprotein</keyword>
<evidence type="ECO:0000256" key="8">
    <source>
        <dbReference type="ARBA" id="ARBA00022989"/>
    </source>
</evidence>
<keyword evidence="3 10" id="KW-0285">Flavoprotein</keyword>
<keyword evidence="12" id="KW-1185">Reference proteome</keyword>
<evidence type="ECO:0000256" key="2">
    <source>
        <dbReference type="ARBA" id="ARBA00022553"/>
    </source>
</evidence>
<evidence type="ECO:0000256" key="9">
    <source>
        <dbReference type="ARBA" id="ARBA00023136"/>
    </source>
</evidence>
<keyword evidence="10" id="KW-0997">Cell inner membrane</keyword>
<organism evidence="11 12">
    <name type="scientific">Rhodoferax antarcticus ANT.BR</name>
    <dbReference type="NCBI Taxonomy" id="1111071"/>
    <lineage>
        <taxon>Bacteria</taxon>
        <taxon>Pseudomonadati</taxon>
        <taxon>Pseudomonadota</taxon>
        <taxon>Betaproteobacteria</taxon>
        <taxon>Burkholderiales</taxon>
        <taxon>Comamonadaceae</taxon>
        <taxon>Rhodoferax</taxon>
    </lineage>
</organism>
<dbReference type="EC" id="7.-.-.-" evidence="10"/>
<proteinExistence type="inferred from homology"/>
<keyword evidence="6 10" id="KW-1278">Translocase</keyword>
<evidence type="ECO:0000313" key="11">
    <source>
        <dbReference type="EMBL" id="OLP07905.1"/>
    </source>
</evidence>
<feature type="transmembrane region" description="Helical" evidence="10">
    <location>
        <begin position="95"/>
        <end position="113"/>
    </location>
</feature>
<feature type="transmembrane region" description="Helical" evidence="10">
    <location>
        <begin position="263"/>
        <end position="280"/>
    </location>
</feature>
<keyword evidence="4 10" id="KW-0288">FMN</keyword>
<keyword evidence="7 10" id="KW-0249">Electron transport</keyword>
<sequence>MSATIEIRSAPHIKAPRSVEQIMRNVVGALLPVCAFYVYQYGISALASIMVVTATCLLTERFFVKTGTQSGSLADWSATITGLLLALTLPPGYPLWMGVVAGFIAMALGKAVFGGIGFNMCNPALVGRAFAQAAFPSAIATYTPSFMSGRFTEFIPSTLAWPFMVPADTAAWLSSKHVDALSGATPLSKWKFEGVLTPAADLLTSLAGHMAVGPSPVLILLCGLYLAVRGFMDWRIPLAILGSAGLTAWILYGIDPQHYPDPFFMLFSGGLILGAVFMATDMSTSPVTPRGMWVYGATIGLLTVVIRYYSGLPEGVMYAILLGNAATPLIERFTQPTPFGKSGLLRPKRTASYPLHPEYISREEANAVTPKKKFFKNKPKS</sequence>
<comment type="similarity">
    <text evidence="10">Belongs to the NqrB/RnfD family.</text>
</comment>
<protein>
    <recommendedName>
        <fullName evidence="10">Ion-translocating oxidoreductase complex subunit D</fullName>
        <ecNumber evidence="10">7.-.-.-</ecNumber>
    </recommendedName>
    <alternativeName>
        <fullName evidence="10">Rnf electron transport complex subunit D</fullName>
    </alternativeName>
</protein>
<dbReference type="InterPro" id="IPR011303">
    <property type="entry name" value="RnfD_bac"/>
</dbReference>
<dbReference type="EMBL" id="MSYM01000007">
    <property type="protein sequence ID" value="OLP07905.1"/>
    <property type="molecule type" value="Genomic_DNA"/>
</dbReference>
<comment type="subcellular location">
    <subcellularLocation>
        <location evidence="10">Cell inner membrane</location>
        <topology evidence="10">Multi-pass membrane protein</topology>
    </subcellularLocation>
</comment>
<evidence type="ECO:0000256" key="3">
    <source>
        <dbReference type="ARBA" id="ARBA00022630"/>
    </source>
</evidence>
<evidence type="ECO:0000313" key="12">
    <source>
        <dbReference type="Proteomes" id="UP000185911"/>
    </source>
</evidence>
<evidence type="ECO:0000256" key="7">
    <source>
        <dbReference type="ARBA" id="ARBA00022982"/>
    </source>
</evidence>
<feature type="transmembrane region" description="Helical" evidence="10">
    <location>
        <begin position="125"/>
        <end position="143"/>
    </location>
</feature>
<accession>A0A1Q8YIT7</accession>
<evidence type="ECO:0000256" key="5">
    <source>
        <dbReference type="ARBA" id="ARBA00022692"/>
    </source>
</evidence>
<comment type="subunit">
    <text evidence="10">The complex is composed of six subunits: RnfA, RnfB, RnfC, RnfD, RnfE and RnfG.</text>
</comment>
<dbReference type="NCBIfam" id="TIGR01946">
    <property type="entry name" value="rnfD"/>
    <property type="match status" value="1"/>
</dbReference>
<dbReference type="GO" id="GO:0005886">
    <property type="term" value="C:plasma membrane"/>
    <property type="evidence" value="ECO:0007669"/>
    <property type="project" value="UniProtKB-SubCell"/>
</dbReference>
<comment type="function">
    <text evidence="10">Part of a membrane-bound complex that couples electron transfer with translocation of ions across the membrane.</text>
</comment>
<name>A0A1Q8YIT7_9BURK</name>
<dbReference type="HAMAP" id="MF_00462">
    <property type="entry name" value="RsxD_RnfD"/>
    <property type="match status" value="1"/>
</dbReference>
<dbReference type="InterPro" id="IPR004338">
    <property type="entry name" value="NqrB/RnfD"/>
</dbReference>
<evidence type="ECO:0000256" key="4">
    <source>
        <dbReference type="ARBA" id="ARBA00022643"/>
    </source>
</evidence>
<dbReference type="PANTHER" id="PTHR30578">
    <property type="entry name" value="ELECTRON TRANSPORT COMPLEX PROTEIN RNFD"/>
    <property type="match status" value="1"/>
</dbReference>
<evidence type="ECO:0000256" key="10">
    <source>
        <dbReference type="HAMAP-Rule" id="MF_00462"/>
    </source>
</evidence>
<dbReference type="AlphaFoldDB" id="A0A1Q8YIT7"/>
<dbReference type="GO" id="GO:0055085">
    <property type="term" value="P:transmembrane transport"/>
    <property type="evidence" value="ECO:0007669"/>
    <property type="project" value="InterPro"/>
</dbReference>
<dbReference type="Pfam" id="PF03116">
    <property type="entry name" value="NQR2_RnfD_RnfE"/>
    <property type="match status" value="1"/>
</dbReference>
<reference evidence="11 12" key="1">
    <citation type="submission" date="2017-01" db="EMBL/GenBank/DDBJ databases">
        <title>Genome sequence of Rhodoferax antarcticus ANT.BR, a psychrophilic purple nonsulfur bacterium from an Antarctic microbial mat.</title>
        <authorList>
            <person name="Baker J."/>
            <person name="Riester C."/>
            <person name="Skinner B."/>
            <person name="Newell A."/>
            <person name="Swingley W."/>
            <person name="Madigan M."/>
            <person name="Jung D."/>
            <person name="Asao M."/>
            <person name="Chen M."/>
            <person name="Loughlin P."/>
            <person name="Pan H."/>
            <person name="Lin S."/>
            <person name="Li N."/>
            <person name="Shaw J."/>
            <person name="Prado M."/>
            <person name="Sherman C."/>
            <person name="Li X."/>
            <person name="Tang J."/>
            <person name="Blankenship R."/>
            <person name="Zhao T."/>
            <person name="Touchman J."/>
            <person name="Sattley M."/>
        </authorList>
    </citation>
    <scope>NUCLEOTIDE SEQUENCE [LARGE SCALE GENOMIC DNA]</scope>
    <source>
        <strain evidence="11 12">ANT.BR</strain>
    </source>
</reference>
<comment type="caution">
    <text evidence="11">The sequence shown here is derived from an EMBL/GenBank/DDBJ whole genome shotgun (WGS) entry which is preliminary data.</text>
</comment>
<keyword evidence="9 10" id="KW-0472">Membrane</keyword>
<dbReference type="GO" id="GO:0022900">
    <property type="term" value="P:electron transport chain"/>
    <property type="evidence" value="ECO:0007669"/>
    <property type="project" value="UniProtKB-UniRule"/>
</dbReference>
<comment type="cofactor">
    <cofactor evidence="10">
        <name>FMN</name>
        <dbReference type="ChEBI" id="CHEBI:58210"/>
    </cofactor>
</comment>
<keyword evidence="10" id="KW-1003">Cell membrane</keyword>
<evidence type="ECO:0000256" key="6">
    <source>
        <dbReference type="ARBA" id="ARBA00022967"/>
    </source>
</evidence>
<gene>
    <name evidence="10" type="primary">rnfD</name>
    <name evidence="11" type="ORF">BLL52_1002</name>
</gene>
<feature type="transmembrane region" description="Helical" evidence="10">
    <location>
        <begin position="292"/>
        <end position="310"/>
    </location>
</feature>
<feature type="transmembrane region" description="Helical" evidence="10">
    <location>
        <begin position="234"/>
        <end position="251"/>
    </location>
</feature>
<dbReference type="Proteomes" id="UP000185911">
    <property type="component" value="Unassembled WGS sequence"/>
</dbReference>